<evidence type="ECO:0000256" key="1">
    <source>
        <dbReference type="ARBA" id="ARBA00004123"/>
    </source>
</evidence>
<reference evidence="6" key="1">
    <citation type="submission" date="2020-06" db="EMBL/GenBank/DDBJ databases">
        <authorList>
            <person name="Onetto C."/>
        </authorList>
    </citation>
    <scope>NUCLEOTIDE SEQUENCE</scope>
</reference>
<dbReference type="PANTHER" id="PTHR31001">
    <property type="entry name" value="UNCHARACTERIZED TRANSCRIPTIONAL REGULATORY PROTEIN"/>
    <property type="match status" value="1"/>
</dbReference>
<dbReference type="InterPro" id="IPR001138">
    <property type="entry name" value="Zn2Cys6_DnaBD"/>
</dbReference>
<feature type="region of interest" description="Disordered" evidence="4">
    <location>
        <begin position="152"/>
        <end position="174"/>
    </location>
</feature>
<evidence type="ECO:0000256" key="4">
    <source>
        <dbReference type="SAM" id="MobiDB-lite"/>
    </source>
</evidence>
<dbReference type="InterPro" id="IPR007219">
    <property type="entry name" value="XnlR_reg_dom"/>
</dbReference>
<evidence type="ECO:0000259" key="5">
    <source>
        <dbReference type="PROSITE" id="PS50048"/>
    </source>
</evidence>
<feature type="non-terminal residue" evidence="6">
    <location>
        <position position="1"/>
    </location>
</feature>
<gene>
    <name evidence="6" type="ORF">AWRI4620_LOCUS344</name>
</gene>
<keyword evidence="7" id="KW-1185">Reference proteome</keyword>
<dbReference type="OrthoDB" id="2269373at2759"/>
<proteinExistence type="predicted"/>
<comment type="caution">
    <text evidence="6">The sequence shown here is derived from an EMBL/GenBank/DDBJ whole genome shotgun (WGS) entry which is preliminary data.</text>
</comment>
<keyword evidence="3" id="KW-0539">Nucleus</keyword>
<protein>
    <recommendedName>
        <fullName evidence="5">Zn(2)-C6 fungal-type domain-containing protein</fullName>
    </recommendedName>
</protein>
<keyword evidence="2" id="KW-0479">Metal-binding</keyword>
<evidence type="ECO:0000256" key="3">
    <source>
        <dbReference type="ARBA" id="ARBA00023242"/>
    </source>
</evidence>
<organism evidence="6 7">
    <name type="scientific">Aureobasidium uvarum</name>
    <dbReference type="NCBI Taxonomy" id="2773716"/>
    <lineage>
        <taxon>Eukaryota</taxon>
        <taxon>Fungi</taxon>
        <taxon>Dikarya</taxon>
        <taxon>Ascomycota</taxon>
        <taxon>Pezizomycotina</taxon>
        <taxon>Dothideomycetes</taxon>
        <taxon>Dothideomycetidae</taxon>
        <taxon>Dothideales</taxon>
        <taxon>Saccotheciaceae</taxon>
        <taxon>Aureobasidium</taxon>
    </lineage>
</organism>
<evidence type="ECO:0000313" key="6">
    <source>
        <dbReference type="EMBL" id="CAD0106089.1"/>
    </source>
</evidence>
<dbReference type="GO" id="GO:0003677">
    <property type="term" value="F:DNA binding"/>
    <property type="evidence" value="ECO:0007669"/>
    <property type="project" value="InterPro"/>
</dbReference>
<dbReference type="GO" id="GO:0008270">
    <property type="term" value="F:zinc ion binding"/>
    <property type="evidence" value="ECO:0007669"/>
    <property type="project" value="InterPro"/>
</dbReference>
<feature type="compositionally biased region" description="Acidic residues" evidence="4">
    <location>
        <begin position="161"/>
        <end position="170"/>
    </location>
</feature>
<feature type="region of interest" description="Disordered" evidence="4">
    <location>
        <begin position="98"/>
        <end position="120"/>
    </location>
</feature>
<dbReference type="Pfam" id="PF00172">
    <property type="entry name" value="Zn_clus"/>
    <property type="match status" value="1"/>
</dbReference>
<accession>A0A9N8KDG4</accession>
<feature type="compositionally biased region" description="Basic and acidic residues" evidence="4">
    <location>
        <begin position="102"/>
        <end position="120"/>
    </location>
</feature>
<evidence type="ECO:0000313" key="7">
    <source>
        <dbReference type="Proteomes" id="UP000745764"/>
    </source>
</evidence>
<name>A0A9N8KDG4_9PEZI</name>
<dbReference type="Proteomes" id="UP000745764">
    <property type="component" value="Unassembled WGS sequence"/>
</dbReference>
<dbReference type="PANTHER" id="PTHR31001:SF45">
    <property type="entry name" value="ZN(II)2CYS6 TRANSCRIPTION FACTOR (EUROFUNG)"/>
    <property type="match status" value="1"/>
</dbReference>
<feature type="domain" description="Zn(2)-C6 fungal-type" evidence="5">
    <location>
        <begin position="24"/>
        <end position="51"/>
    </location>
</feature>
<dbReference type="PROSITE" id="PS50048">
    <property type="entry name" value="ZN2_CY6_FUNGAL_2"/>
    <property type="match status" value="1"/>
</dbReference>
<dbReference type="InterPro" id="IPR050613">
    <property type="entry name" value="Sec_Metabolite_Reg"/>
</dbReference>
<dbReference type="SMART" id="SM00906">
    <property type="entry name" value="Fungal_trans"/>
    <property type="match status" value="1"/>
</dbReference>
<dbReference type="Gene3D" id="4.10.240.10">
    <property type="entry name" value="Zn(2)-C6 fungal-type DNA-binding domain"/>
    <property type="match status" value="1"/>
</dbReference>
<dbReference type="InterPro" id="IPR036864">
    <property type="entry name" value="Zn2-C6_fun-type_DNA-bd_sf"/>
</dbReference>
<dbReference type="SUPFAM" id="SSF57701">
    <property type="entry name" value="Zn2/Cys6 DNA-binding domain"/>
    <property type="match status" value="1"/>
</dbReference>
<dbReference type="AlphaFoldDB" id="A0A9N8KDG4"/>
<dbReference type="CDD" id="cd00067">
    <property type="entry name" value="GAL4"/>
    <property type="match status" value="1"/>
</dbReference>
<dbReference type="SMART" id="SM00066">
    <property type="entry name" value="GAL4"/>
    <property type="match status" value="1"/>
</dbReference>
<dbReference type="GO" id="GO:0000981">
    <property type="term" value="F:DNA-binding transcription factor activity, RNA polymerase II-specific"/>
    <property type="evidence" value="ECO:0007669"/>
    <property type="project" value="InterPro"/>
</dbReference>
<dbReference type="EMBL" id="CAINUL010000001">
    <property type="protein sequence ID" value="CAD0106089.1"/>
    <property type="molecule type" value="Genomic_DNA"/>
</dbReference>
<dbReference type="GO" id="GO:0006351">
    <property type="term" value="P:DNA-templated transcription"/>
    <property type="evidence" value="ECO:0007669"/>
    <property type="project" value="InterPro"/>
</dbReference>
<sequence length="721" mass="82462">MSDSDHEPPPAPIRNRTKPQRTLACASCQQRKVRCDRKFPCNTCVKGGIQCIPVAAPRQRRRRFPEAELLQRLRHLEDLLRQHGIDFEPLHGSLAEKNSVLRNEKENDKNGKEGSPEIKTETTFEARNLWQAMNQKVRLKGNLSLMEEYLITDNQSPNPNDSEEEDDNDSDNVTNDLRDVAAKTTWDQMYKNSTDFLLFGSLIADVDLTIVHPPDHVQILKLWQIYLENVDPLLKITHTPTLQVRLINATGDLGNVDSKLEALMFGVYCVAIMSLSKAECLIMFGCEREILLQRYRFGCQQALLKCGFLQSDDRDCLTALFLYLVAVRPDTDPRSLSSLLGLTVRIAQRMGLDNESSNAKCGPLEGEMRRRLWWALLLFDNRVCEMGDYRAVTLSPSWNCKIPANLNDNDLQPAMKAMPKSHDRPTETTMAILRYEVADLVRHSPFFLDFTRPALKSIAAPNDHGGTLEALQQKIEDKYLCHLNPENPHHFMTLWLTRGHVARYLLFQHFSISPETQTQQQRDSAVTYALTMLDCDTKILTHPSTKRHTWFLYFHFPFPAYIHILQYLKREPLAQHTQTCWKTMSNSCRVRFADPEQDGHPFHKTPIFRVFLRYIVKAWEARLAATRKQGRKDEETPFIVEEFQRRMQAANEDTRGDAAMSFEADDPTMPFPTMGMGDSWDETSGQGVMDVADGFSSDSLADVDMGALDLTGVDWPLLNIP</sequence>
<dbReference type="GO" id="GO:0005634">
    <property type="term" value="C:nucleus"/>
    <property type="evidence" value="ECO:0007669"/>
    <property type="project" value="UniProtKB-SubCell"/>
</dbReference>
<evidence type="ECO:0000256" key="2">
    <source>
        <dbReference type="ARBA" id="ARBA00022723"/>
    </source>
</evidence>
<comment type="subcellular location">
    <subcellularLocation>
        <location evidence="1">Nucleus</location>
    </subcellularLocation>
</comment>
<dbReference type="Pfam" id="PF04082">
    <property type="entry name" value="Fungal_trans"/>
    <property type="match status" value="1"/>
</dbReference>
<dbReference type="CDD" id="cd12148">
    <property type="entry name" value="fungal_TF_MHR"/>
    <property type="match status" value="1"/>
</dbReference>